<evidence type="ECO:0000313" key="1">
    <source>
        <dbReference type="EMBL" id="MBX71279.1"/>
    </source>
</evidence>
<dbReference type="EMBL" id="GGEC01090795">
    <property type="protein sequence ID" value="MBX71279.1"/>
    <property type="molecule type" value="Transcribed_RNA"/>
</dbReference>
<protein>
    <submittedName>
        <fullName evidence="1">Uncharacterized protein</fullName>
    </submittedName>
</protein>
<sequence length="41" mass="4685">MLFFFLFDRSSMLGVFCLVCFNLRFIFGDSLGSEIDGIRAV</sequence>
<accession>A0A2P2QW93</accession>
<name>A0A2P2QW93_RHIMU</name>
<reference evidence="1" key="1">
    <citation type="submission" date="2018-02" db="EMBL/GenBank/DDBJ databases">
        <title>Rhizophora mucronata_Transcriptome.</title>
        <authorList>
            <person name="Meera S.P."/>
            <person name="Sreeshan A."/>
            <person name="Augustine A."/>
        </authorList>
    </citation>
    <scope>NUCLEOTIDE SEQUENCE</scope>
    <source>
        <tissue evidence="1">Leaf</tissue>
    </source>
</reference>
<dbReference type="AlphaFoldDB" id="A0A2P2QW93"/>
<organism evidence="1">
    <name type="scientific">Rhizophora mucronata</name>
    <name type="common">Asiatic mangrove</name>
    <dbReference type="NCBI Taxonomy" id="61149"/>
    <lineage>
        <taxon>Eukaryota</taxon>
        <taxon>Viridiplantae</taxon>
        <taxon>Streptophyta</taxon>
        <taxon>Embryophyta</taxon>
        <taxon>Tracheophyta</taxon>
        <taxon>Spermatophyta</taxon>
        <taxon>Magnoliopsida</taxon>
        <taxon>eudicotyledons</taxon>
        <taxon>Gunneridae</taxon>
        <taxon>Pentapetalae</taxon>
        <taxon>rosids</taxon>
        <taxon>fabids</taxon>
        <taxon>Malpighiales</taxon>
        <taxon>Rhizophoraceae</taxon>
        <taxon>Rhizophora</taxon>
    </lineage>
</organism>
<proteinExistence type="predicted"/>